<dbReference type="Proteomes" id="UP001295423">
    <property type="component" value="Unassembled WGS sequence"/>
</dbReference>
<organism evidence="1 2">
    <name type="scientific">Cylindrotheca closterium</name>
    <dbReference type="NCBI Taxonomy" id="2856"/>
    <lineage>
        <taxon>Eukaryota</taxon>
        <taxon>Sar</taxon>
        <taxon>Stramenopiles</taxon>
        <taxon>Ochrophyta</taxon>
        <taxon>Bacillariophyta</taxon>
        <taxon>Bacillariophyceae</taxon>
        <taxon>Bacillariophycidae</taxon>
        <taxon>Bacillariales</taxon>
        <taxon>Bacillariaceae</taxon>
        <taxon>Cylindrotheca</taxon>
    </lineage>
</organism>
<name>A0AAD2CDZ6_9STRA</name>
<protein>
    <submittedName>
        <fullName evidence="1">Uncharacterized protein</fullName>
    </submittedName>
</protein>
<sequence>MTIDVCQAAPYLDQSVESIVPEVAKALRWWSNGVRLAGGAIRPDKSFWYLIDFKWNPQLGVWQFRKKRDFKPSLLPTGSSEIAVELDNLDGTSVHLKWLEADESAKTLGILMSPCFNRKVQLAVMQGKAKALLGYDKLRSEKKLFNLAESGSHGWVPEVITIEGSEDRLVQALRAGTLRAVSDGSYKAKVGTACAQILTEDRRDIIWITCQTPGKFDDQSSTRSKLIGLMASLLVLDWMSQVAYLKLFASQPSVEMACDGLIALDKSFSEVHLSSSGAQFDLASTIRALLRHLPLQVHWRHVKGHLDKHRPFSQLDWWEQRNAEVDSKAQSYRRRLESTGRSAASNPRFFHEPVSLFIDGVKSSKLDQAHIMELVSLPALRAYWSSKDRLSEQSIREVDWLSLARAMKALPANLQRWTPKHISGMTGVGKFLAIWNRSAKSSCPRCSSCPVEDHLHVPRCSAPTAAAEWSKRHLALRTWMQTQQTAPEIEAFLFEYLKTVRQPSLGVPTVRAWSRHPHLFQRAISSQATLGAQGLLEGLVSPNWRHLQALHFSYIGSKKSANLWASRLIQQLIRIGHYMWKDRNRLAHSEDSSWYTACKREIDIGIREQFAMGMMDIPQRSQYLFWDSRETVLNKSLEDRQHWLRLVSRERAIHRRSLTRQRQMIFDLARPANPTLTRPTGASP</sequence>
<gene>
    <name evidence="1" type="ORF">CYCCA115_LOCUS2416</name>
</gene>
<evidence type="ECO:0000313" key="2">
    <source>
        <dbReference type="Proteomes" id="UP001295423"/>
    </source>
</evidence>
<proteinExistence type="predicted"/>
<dbReference type="AlphaFoldDB" id="A0AAD2CDZ6"/>
<dbReference type="EMBL" id="CAKOGP040000154">
    <property type="protein sequence ID" value="CAJ1931497.1"/>
    <property type="molecule type" value="Genomic_DNA"/>
</dbReference>
<reference evidence="1" key="1">
    <citation type="submission" date="2023-08" db="EMBL/GenBank/DDBJ databases">
        <authorList>
            <person name="Audoor S."/>
            <person name="Bilcke G."/>
        </authorList>
    </citation>
    <scope>NUCLEOTIDE SEQUENCE</scope>
</reference>
<comment type="caution">
    <text evidence="1">The sequence shown here is derived from an EMBL/GenBank/DDBJ whole genome shotgun (WGS) entry which is preliminary data.</text>
</comment>
<evidence type="ECO:0000313" key="1">
    <source>
        <dbReference type="EMBL" id="CAJ1931497.1"/>
    </source>
</evidence>
<accession>A0AAD2CDZ6</accession>
<keyword evidence="2" id="KW-1185">Reference proteome</keyword>